<dbReference type="PROSITE" id="PS50943">
    <property type="entry name" value="HTH_CROC1"/>
    <property type="match status" value="1"/>
</dbReference>
<dbReference type="InterPro" id="IPR001387">
    <property type="entry name" value="Cro/C1-type_HTH"/>
</dbReference>
<dbReference type="Gene3D" id="1.10.260.40">
    <property type="entry name" value="lambda repressor-like DNA-binding domains"/>
    <property type="match status" value="1"/>
</dbReference>
<dbReference type="Proteomes" id="UP001456562">
    <property type="component" value="Unassembled WGS sequence"/>
</dbReference>
<organism evidence="2 3">
    <name type="scientific">Streptomyces microflavus</name>
    <name type="common">Streptomyces lipmanii</name>
    <dbReference type="NCBI Taxonomy" id="1919"/>
    <lineage>
        <taxon>Bacteria</taxon>
        <taxon>Bacillati</taxon>
        <taxon>Actinomycetota</taxon>
        <taxon>Actinomycetes</taxon>
        <taxon>Kitasatosporales</taxon>
        <taxon>Streptomycetaceae</taxon>
        <taxon>Streptomyces</taxon>
    </lineage>
</organism>
<dbReference type="Gene3D" id="1.25.40.10">
    <property type="entry name" value="Tetratricopeptide repeat domain"/>
    <property type="match status" value="2"/>
</dbReference>
<keyword evidence="3" id="KW-1185">Reference proteome</keyword>
<accession>A0ABV1PV44</accession>
<dbReference type="CDD" id="cd00093">
    <property type="entry name" value="HTH_XRE"/>
    <property type="match status" value="1"/>
</dbReference>
<dbReference type="InterPro" id="IPR010982">
    <property type="entry name" value="Lambda_DNA-bd_dom_sf"/>
</dbReference>
<name>A0ABV1PV44_STRMI</name>
<protein>
    <submittedName>
        <fullName evidence="2">Helix-turn-helix transcriptional regulator</fullName>
    </submittedName>
</protein>
<dbReference type="EMBL" id="JBEJUE010000001">
    <property type="protein sequence ID" value="MER0422789.1"/>
    <property type="molecule type" value="Genomic_DNA"/>
</dbReference>
<gene>
    <name evidence="2" type="ORF">ABR748_01075</name>
</gene>
<proteinExistence type="predicted"/>
<dbReference type="InterPro" id="IPR011990">
    <property type="entry name" value="TPR-like_helical_dom_sf"/>
</dbReference>
<evidence type="ECO:0000259" key="1">
    <source>
        <dbReference type="PROSITE" id="PS50943"/>
    </source>
</evidence>
<dbReference type="Pfam" id="PF13560">
    <property type="entry name" value="HTH_31"/>
    <property type="match status" value="1"/>
</dbReference>
<evidence type="ECO:0000313" key="2">
    <source>
        <dbReference type="EMBL" id="MER0422789.1"/>
    </source>
</evidence>
<comment type="caution">
    <text evidence="2">The sequence shown here is derived from an EMBL/GenBank/DDBJ whole genome shotgun (WGS) entry which is preliminary data.</text>
</comment>
<dbReference type="SMART" id="SM00530">
    <property type="entry name" value="HTH_XRE"/>
    <property type="match status" value="1"/>
</dbReference>
<reference evidence="2 3" key="1">
    <citation type="submission" date="2024-01" db="EMBL/GenBank/DDBJ databases">
        <title>Metagenomic exploration of the rhizosphere soil microbial community and their significance in facilitating the development of wild simulated ginseng.</title>
        <authorList>
            <person name="Huang J."/>
        </authorList>
    </citation>
    <scope>NUCLEOTIDE SEQUENCE [LARGE SCALE GENOMIC DNA]</scope>
    <source>
        <strain evidence="2 3">WY141</strain>
    </source>
</reference>
<sequence length="842" mass="91178">MGTEQPRHPALVELRSRLETGRIARGLNKTQLASRAGLGRTVVSQALGTSAPPPSPETVAGLARALGLDVPPLLDLLTTAAGLSGDTASVLGQPITHWDPHDLEVHPAAEAPAHGLGRKDLSGGFRASRSAPLPGYVRRPHDEELADIVSAAANGHSQMAILIGFSSTGKTRACWEAVQPLAAEGWRLWHPFDPTRAEAALTELERVTPRTVVWLNEAQHYIGAGHGVGERIAAALRALLSDSKRQPVLVLGTLWPEYATSYCALPQPLQEDPHAQARELLAGRRITLPETFDATAINVAETLADAGDRQLSHALAHARDGRLTQYLAGAPELLQRYETAAPPARALLHAAMDARRLGASLHLPLAFLEQAASDYLTEDEYSALADNWLEQALADSTSPVHGNLAPLRRVRLRQAHRAETSAVPDQTMYRLTDYLEQHARRQRRMLCPPASFWQAACDHIAPFEDLTNLAKAAQRRHRIRWAVRLLHMATRDGSRSREGSSSMLQLGVRIGAFRDPFTLAQLARMQERAGDQEGAETLLHFAAKSGSTFALEQLAEMRMRAGDQEGAEKLLHRAARSGDTFTSHLDQFRETTDQEEAERLDRQVAEFAIPSALSEPAKAQECTGDHMEAEHLAHQAAESGNPDGLIRLAWKRESEGDREGAELYLRQAIHAGSKYALRELARIRGAVGDHEEAETLLRRAIDAGSAYTLGQLTELREASGNQEGAERAAHEALDAGSTYVLRRLSLRRGAGGDQVGAERLARQAALAGGLIALTELAEQWDKGGDRAGAERLARQAADAGDSSAVQLLGLWPFGLEADGTPSGPWDAHSVARLFDGPTSSTN</sequence>
<dbReference type="SUPFAM" id="SSF81901">
    <property type="entry name" value="HCP-like"/>
    <property type="match status" value="1"/>
</dbReference>
<feature type="domain" description="HTH cro/C1-type" evidence="1">
    <location>
        <begin position="18"/>
        <end position="73"/>
    </location>
</feature>
<evidence type="ECO:0000313" key="3">
    <source>
        <dbReference type="Proteomes" id="UP001456562"/>
    </source>
</evidence>
<dbReference type="SUPFAM" id="SSF47413">
    <property type="entry name" value="lambda repressor-like DNA-binding domains"/>
    <property type="match status" value="1"/>
</dbReference>